<dbReference type="RefSeq" id="XP_066827828.1">
    <property type="nucleotide sequence ID" value="XM_066976860.1"/>
</dbReference>
<accession>A0ABP0ZHS5</accession>
<name>A0ABP0ZHS5_9ASCO</name>
<dbReference type="EMBL" id="OZ022405">
    <property type="protein sequence ID" value="CAK9436332.1"/>
    <property type="molecule type" value="Genomic_DNA"/>
</dbReference>
<keyword evidence="2" id="KW-1185">Reference proteome</keyword>
<evidence type="ECO:0000313" key="1">
    <source>
        <dbReference type="EMBL" id="CAK9436332.1"/>
    </source>
</evidence>
<dbReference type="Proteomes" id="UP001497383">
    <property type="component" value="Chromosome 1"/>
</dbReference>
<reference evidence="1 2" key="1">
    <citation type="submission" date="2024-03" db="EMBL/GenBank/DDBJ databases">
        <authorList>
            <person name="Brejova B."/>
        </authorList>
    </citation>
    <scope>NUCLEOTIDE SEQUENCE [LARGE SCALE GENOMIC DNA]</scope>
    <source>
        <strain evidence="1 2">CBS 14171</strain>
    </source>
</reference>
<organism evidence="1 2">
    <name type="scientific">Lodderomyces beijingensis</name>
    <dbReference type="NCBI Taxonomy" id="1775926"/>
    <lineage>
        <taxon>Eukaryota</taxon>
        <taxon>Fungi</taxon>
        <taxon>Dikarya</taxon>
        <taxon>Ascomycota</taxon>
        <taxon>Saccharomycotina</taxon>
        <taxon>Pichiomycetes</taxon>
        <taxon>Debaryomycetaceae</taxon>
        <taxon>Candida/Lodderomyces clade</taxon>
        <taxon>Lodderomyces</taxon>
    </lineage>
</organism>
<sequence length="1031" mass="117461">MLILTQNFSKLRNLKQRCKSSRTTAATARRRLSTQPQKLNITVPTRLQQLDSLGDSIRRHYEVQTEFRNTFTVYNKTSVRNRDEEEQLEDFHHEAADFQDIVEQSVHNVPQVGSIVEIAQPDGPRVGIVVQDLGARFDERHNHVLVLTAENEIVKIKPLDVNFHLHNVIPQAQAASFFDGILRDRHNLHRDERKRIIRFLDNYIHDVMLNKRRFADSLSCTFSQFARDEIAAISLIDVVNSLKLSGSDVLKFSSSYRHQCVLLQSLHWNLVDSPMWLVPNCFDFKVSNLVMWQHSNIFSSSLGYFVNSEQNWHSIYSFLQSMSRDDTVAQMNEFIAKVKSMTKDQVNVHLRVFEGRHFRHFLNVLKFAVIYPHDSVIAQLRKLDVFGQNCSPSAIYQLLVDMKIYSPERAMTDIYLSSGLFGNTEQLSVTEFDTLDRTSLVPPPPKPPSPSPLSLLSTVDNFRHLRTAKKYYKDHVVYGFVDEDSSYNKDDDNDSNLSSSFAVSIETLNSRKHVINIHVPDVITRVKPSSDTFRRIVDGDRIQKTVTGLFKGAAKIGELYPESAAEAMKFRNFEQFSRNEEIWEGGGFEIESQNKLRFENLSEVTCLTISLTFGASELNPFAKIEGKVSMSFDSLTGVTLKNVGKRTLQKCLTGQLESPFFNILSMHRRSSENQSLLNKADIHNLNHINSALKTFFKVRDHAGSSSVKPTAAAQYASDVIKRVFRRSDRSQSLISYRSQEAASFPQAEFMIHELKLLANHLSAVFCDSTDVPAFRHVQEVDDANKYNSDRVIVHHDNIMIPAYDSRNYDQSIMAKNVDGYISPNAKVISCNYLSPQSIAVQAFTGNTPLGLNKGSVNLVDIFTSGEVLLNQMQILGYVQQWFTRESASRRGLLQHVKMSNHFKGAGYTTSGPMKQADMNAMVPLLQKCKSLTFWESKIKRFWILARLQQERARRHDDHLVVQQFTCIVTHVDDQSFGTLCKAYCLELEIEIDVFWQQEGDDPRIGATSVCDEVLYLNPISGSCLVTKSLRV</sequence>
<gene>
    <name evidence="1" type="ORF">LODBEIA_P08900</name>
</gene>
<proteinExistence type="predicted"/>
<dbReference type="GeneID" id="92206086"/>
<protein>
    <submittedName>
        <fullName evidence="1">Uncharacterized protein</fullName>
    </submittedName>
</protein>
<evidence type="ECO:0000313" key="2">
    <source>
        <dbReference type="Proteomes" id="UP001497383"/>
    </source>
</evidence>